<organism evidence="1 2">
    <name type="scientific">Nitrosospira briensis</name>
    <dbReference type="NCBI Taxonomy" id="35799"/>
    <lineage>
        <taxon>Bacteria</taxon>
        <taxon>Pseudomonadati</taxon>
        <taxon>Pseudomonadota</taxon>
        <taxon>Betaproteobacteria</taxon>
        <taxon>Nitrosomonadales</taxon>
        <taxon>Nitrosomonadaceae</taxon>
        <taxon>Nitrosospira</taxon>
    </lineage>
</organism>
<dbReference type="Gene3D" id="3.30.9.100">
    <property type="match status" value="1"/>
</dbReference>
<sequence length="389" mass="42032">MASLRVAAGMTIPISEEPDRDVMVVGGGPAGAMCALMLARGGARVSLAHWSGYAPGGIELVSGHARSIIERHCSSFFREAVPGVEVHETISVWDTPEPVTFNAMFNPWGPGVAVERQPFDRALCDLARAAGVSIVSDAKVTGIERRGDRWRILMRLAKTSADEAGSSGVCSASFLVIATGRVAAPFLERSPLVESSQIALMTLLQERSDKPCAAPAHAPQHALYIEATDKGWWYALPAMGGKYFAGFCIDRDELKRRQVPLKDFFFQELQRTRLLAPRLPSTQGMQPISGRTAGAGAFISAAGDGWLAVGDAAYAPDPLSGMGIKWAIETAELGARTLLEEMQRATQSPTHRNSSTGFAGYEDAIRARASQQDKTAAYHYGRFQKWKHK</sequence>
<proteinExistence type="predicted"/>
<name>A0A1I4Z644_9PROT</name>
<dbReference type="PANTHER" id="PTHR43747:SF1">
    <property type="entry name" value="SLR1998 PROTEIN"/>
    <property type="match status" value="1"/>
</dbReference>
<dbReference type="EMBL" id="FOVJ01000001">
    <property type="protein sequence ID" value="SFN45647.1"/>
    <property type="molecule type" value="Genomic_DNA"/>
</dbReference>
<keyword evidence="2" id="KW-1185">Reference proteome</keyword>
<dbReference type="AlphaFoldDB" id="A0A1I4Z644"/>
<dbReference type="InterPro" id="IPR036188">
    <property type="entry name" value="FAD/NAD-bd_sf"/>
</dbReference>
<dbReference type="PANTHER" id="PTHR43747">
    <property type="entry name" value="FAD-BINDING PROTEIN"/>
    <property type="match status" value="1"/>
</dbReference>
<dbReference type="PRINTS" id="PR00420">
    <property type="entry name" value="RNGMNOXGNASE"/>
</dbReference>
<accession>A0A1I4Z644</accession>
<dbReference type="Gene3D" id="3.50.50.60">
    <property type="entry name" value="FAD/NAD(P)-binding domain"/>
    <property type="match status" value="1"/>
</dbReference>
<gene>
    <name evidence="1" type="ORF">SAMN05216386_1046</name>
</gene>
<reference evidence="2" key="1">
    <citation type="submission" date="2016-10" db="EMBL/GenBank/DDBJ databases">
        <authorList>
            <person name="Varghese N."/>
        </authorList>
    </citation>
    <scope>NUCLEOTIDE SEQUENCE [LARGE SCALE GENOMIC DNA]</scope>
    <source>
        <strain evidence="2">Nsp8</strain>
    </source>
</reference>
<dbReference type="Proteomes" id="UP000183107">
    <property type="component" value="Unassembled WGS sequence"/>
</dbReference>
<dbReference type="InterPro" id="IPR050816">
    <property type="entry name" value="Flavin-dep_Halogenase_NPB"/>
</dbReference>
<evidence type="ECO:0000313" key="2">
    <source>
        <dbReference type="Proteomes" id="UP000183107"/>
    </source>
</evidence>
<evidence type="ECO:0000313" key="1">
    <source>
        <dbReference type="EMBL" id="SFN45647.1"/>
    </source>
</evidence>
<dbReference type="Pfam" id="PF12831">
    <property type="entry name" value="FAD_oxidored"/>
    <property type="match status" value="1"/>
</dbReference>
<protein>
    <submittedName>
        <fullName evidence="1">Dehydrogenase (Flavoprotein)</fullName>
    </submittedName>
</protein>
<dbReference type="SUPFAM" id="SSF51905">
    <property type="entry name" value="FAD/NAD(P)-binding domain"/>
    <property type="match status" value="1"/>
</dbReference>